<accession>A0AAW9RRX6</accession>
<dbReference type="PROSITE" id="PS51257">
    <property type="entry name" value="PROKAR_LIPOPROTEIN"/>
    <property type="match status" value="1"/>
</dbReference>
<keyword evidence="3" id="KW-1185">Reference proteome</keyword>
<reference evidence="2 3" key="1">
    <citation type="submission" date="2024-04" db="EMBL/GenBank/DDBJ databases">
        <title>Novel genus in family Flammeovirgaceae.</title>
        <authorList>
            <person name="Nguyen T.H."/>
            <person name="Vuong T.Q."/>
            <person name="Le H."/>
            <person name="Kim S.-G."/>
        </authorList>
    </citation>
    <scope>NUCLEOTIDE SEQUENCE [LARGE SCALE GENOMIC DNA]</scope>
    <source>
        <strain evidence="2 3">JCM 23209</strain>
    </source>
</reference>
<evidence type="ECO:0000256" key="1">
    <source>
        <dbReference type="SAM" id="SignalP"/>
    </source>
</evidence>
<dbReference type="InterPro" id="IPR045444">
    <property type="entry name" value="DUF6503"/>
</dbReference>
<feature type="signal peptide" evidence="1">
    <location>
        <begin position="1"/>
        <end position="18"/>
    </location>
</feature>
<feature type="chain" id="PRO_5043790919" evidence="1">
    <location>
        <begin position="19"/>
        <end position="260"/>
    </location>
</feature>
<sequence>MKLSNGLLLALISWMLLSACSTKQTYQENSSTDKPLNKLVSQAIASHGGERYESFSLAFDFRGKHYTASRKGGLYIYTREFKDSLGNSIIDKLDNEGFVRSINGEKSEIPQEKSLAYSNSVNSVIYFTLLPFGLNDPAVNTEDLGVVNVKGEPYHKIKITFDQEGGGTDYEDEYIYWVHQQKHTVDFLAYSYHVNGGGIRFREAINRQTIQGIIFQDYINYKPDNKDIAIENIDRLFEAGELKELSRIENKNIELELTSQ</sequence>
<evidence type="ECO:0000313" key="2">
    <source>
        <dbReference type="EMBL" id="MEN7547677.1"/>
    </source>
</evidence>
<dbReference type="RefSeq" id="WP_346820464.1">
    <property type="nucleotide sequence ID" value="NZ_JBDKWZ010000003.1"/>
</dbReference>
<protein>
    <submittedName>
        <fullName evidence="2">DUF6503 family protein</fullName>
    </submittedName>
</protein>
<name>A0AAW9RRX6_9BACT</name>
<keyword evidence="1" id="KW-0732">Signal</keyword>
<dbReference type="Pfam" id="PF20113">
    <property type="entry name" value="DUF6503"/>
    <property type="match status" value="1"/>
</dbReference>
<dbReference type="AlphaFoldDB" id="A0AAW9RRX6"/>
<proteinExistence type="predicted"/>
<organism evidence="2 3">
    <name type="scientific">Rapidithrix thailandica</name>
    <dbReference type="NCBI Taxonomy" id="413964"/>
    <lineage>
        <taxon>Bacteria</taxon>
        <taxon>Pseudomonadati</taxon>
        <taxon>Bacteroidota</taxon>
        <taxon>Cytophagia</taxon>
        <taxon>Cytophagales</taxon>
        <taxon>Flammeovirgaceae</taxon>
        <taxon>Rapidithrix</taxon>
    </lineage>
</organism>
<gene>
    <name evidence="2" type="ORF">AAG747_07150</name>
</gene>
<comment type="caution">
    <text evidence="2">The sequence shown here is derived from an EMBL/GenBank/DDBJ whole genome shotgun (WGS) entry which is preliminary data.</text>
</comment>
<dbReference type="EMBL" id="JBDKWZ010000003">
    <property type="protein sequence ID" value="MEN7547677.1"/>
    <property type="molecule type" value="Genomic_DNA"/>
</dbReference>
<evidence type="ECO:0000313" key="3">
    <source>
        <dbReference type="Proteomes" id="UP001403385"/>
    </source>
</evidence>
<dbReference type="Proteomes" id="UP001403385">
    <property type="component" value="Unassembled WGS sequence"/>
</dbReference>